<dbReference type="WBParaSite" id="Hba_01452">
    <property type="protein sequence ID" value="Hba_01452"/>
    <property type="gene ID" value="Hba_01452"/>
</dbReference>
<reference evidence="2" key="1">
    <citation type="submission" date="2016-11" db="UniProtKB">
        <authorList>
            <consortium name="WormBaseParasite"/>
        </authorList>
    </citation>
    <scope>IDENTIFICATION</scope>
</reference>
<evidence type="ECO:0000313" key="2">
    <source>
        <dbReference type="WBParaSite" id="Hba_01452"/>
    </source>
</evidence>
<name>A0A1I7W9W0_HETBA</name>
<evidence type="ECO:0000313" key="1">
    <source>
        <dbReference type="Proteomes" id="UP000095283"/>
    </source>
</evidence>
<proteinExistence type="predicted"/>
<accession>A0A1I7W9W0</accession>
<protein>
    <submittedName>
        <fullName evidence="2">Uncharacterized protein</fullName>
    </submittedName>
</protein>
<dbReference type="Proteomes" id="UP000095283">
    <property type="component" value="Unplaced"/>
</dbReference>
<organism evidence="1 2">
    <name type="scientific">Heterorhabditis bacteriophora</name>
    <name type="common">Entomopathogenic nematode worm</name>
    <dbReference type="NCBI Taxonomy" id="37862"/>
    <lineage>
        <taxon>Eukaryota</taxon>
        <taxon>Metazoa</taxon>
        <taxon>Ecdysozoa</taxon>
        <taxon>Nematoda</taxon>
        <taxon>Chromadorea</taxon>
        <taxon>Rhabditida</taxon>
        <taxon>Rhabditina</taxon>
        <taxon>Rhabditomorpha</taxon>
        <taxon>Strongyloidea</taxon>
        <taxon>Heterorhabditidae</taxon>
        <taxon>Heterorhabditis</taxon>
    </lineage>
</organism>
<sequence>MLYCTKFLILFDTSVKSYSADAKLLSNDIIFLSLFEQTDDDIIFNNLKI</sequence>
<dbReference type="AlphaFoldDB" id="A0A1I7W9W0"/>
<keyword evidence="1" id="KW-1185">Reference proteome</keyword>